<dbReference type="RefSeq" id="WP_189091480.1">
    <property type="nucleotide sequence ID" value="NZ_BMQL01000019.1"/>
</dbReference>
<reference evidence="1" key="1">
    <citation type="journal article" date="2014" name="Int. J. Syst. Evol. Microbiol.">
        <title>Complete genome sequence of Corynebacterium casei LMG S-19264T (=DSM 44701T), isolated from a smear-ripened cheese.</title>
        <authorList>
            <consortium name="US DOE Joint Genome Institute (JGI-PGF)"/>
            <person name="Walter F."/>
            <person name="Albersmeier A."/>
            <person name="Kalinowski J."/>
            <person name="Ruckert C."/>
        </authorList>
    </citation>
    <scope>NUCLEOTIDE SEQUENCE</scope>
    <source>
        <strain evidence="1">JCM 31311</strain>
    </source>
</reference>
<sequence>MTPFWAFALATVLMYLLYHPVRGEARRWRVTQTMRAGEWWFFFPLSEASGVGSGHLHVTLDALEDMGIVEAEFVGEPPFVRCHYRLKPPP</sequence>
<dbReference type="EMBL" id="BMQL01000019">
    <property type="protein sequence ID" value="GGR16603.1"/>
    <property type="molecule type" value="Genomic_DNA"/>
</dbReference>
<comment type="caution">
    <text evidence="1">The sequence shown here is derived from an EMBL/GenBank/DDBJ whole genome shotgun (WGS) entry which is preliminary data.</text>
</comment>
<evidence type="ECO:0000313" key="2">
    <source>
        <dbReference type="Proteomes" id="UP000603865"/>
    </source>
</evidence>
<accession>A0A918F8U9</accession>
<gene>
    <name evidence="1" type="ORF">GCM10008957_31560</name>
</gene>
<keyword evidence="2" id="KW-1185">Reference proteome</keyword>
<name>A0A918F8U9_9DEIO</name>
<protein>
    <submittedName>
        <fullName evidence="1">Uncharacterized protein</fullName>
    </submittedName>
</protein>
<organism evidence="1 2">
    <name type="scientific">Deinococcus ruber</name>
    <dbReference type="NCBI Taxonomy" id="1848197"/>
    <lineage>
        <taxon>Bacteria</taxon>
        <taxon>Thermotogati</taxon>
        <taxon>Deinococcota</taxon>
        <taxon>Deinococci</taxon>
        <taxon>Deinococcales</taxon>
        <taxon>Deinococcaceae</taxon>
        <taxon>Deinococcus</taxon>
    </lineage>
</organism>
<proteinExistence type="predicted"/>
<evidence type="ECO:0000313" key="1">
    <source>
        <dbReference type="EMBL" id="GGR16603.1"/>
    </source>
</evidence>
<dbReference type="Proteomes" id="UP000603865">
    <property type="component" value="Unassembled WGS sequence"/>
</dbReference>
<reference evidence="1" key="2">
    <citation type="submission" date="2020-09" db="EMBL/GenBank/DDBJ databases">
        <authorList>
            <person name="Sun Q."/>
            <person name="Ohkuma M."/>
        </authorList>
    </citation>
    <scope>NUCLEOTIDE SEQUENCE</scope>
    <source>
        <strain evidence="1">JCM 31311</strain>
    </source>
</reference>
<dbReference type="AlphaFoldDB" id="A0A918F8U9"/>